<keyword evidence="5" id="KW-0411">Iron-sulfur</keyword>
<dbReference type="GO" id="GO:0016020">
    <property type="term" value="C:membrane"/>
    <property type="evidence" value="ECO:0007669"/>
    <property type="project" value="TreeGrafter"/>
</dbReference>
<keyword evidence="3" id="KW-0560">Oxidoreductase</keyword>
<dbReference type="Pfam" id="PF01568">
    <property type="entry name" value="Molydop_binding"/>
    <property type="match status" value="1"/>
</dbReference>
<dbReference type="InterPro" id="IPR009010">
    <property type="entry name" value="Asp_de-COase-like_dom_sf"/>
</dbReference>
<dbReference type="InterPro" id="IPR006478">
    <property type="entry name" value="Formate_DH_asu"/>
</dbReference>
<dbReference type="GO" id="GO:0022904">
    <property type="term" value="P:respiratory electron transport chain"/>
    <property type="evidence" value="ECO:0007669"/>
    <property type="project" value="TreeGrafter"/>
</dbReference>
<dbReference type="Gene3D" id="3.40.228.10">
    <property type="entry name" value="Dimethylsulfoxide Reductase, domain 2"/>
    <property type="match status" value="1"/>
</dbReference>
<dbReference type="Gene3D" id="2.40.40.20">
    <property type="match status" value="1"/>
</dbReference>
<keyword evidence="4" id="KW-0408">Iron</keyword>
<dbReference type="Pfam" id="PF00384">
    <property type="entry name" value="Molybdopterin"/>
    <property type="match status" value="1"/>
</dbReference>
<evidence type="ECO:0000256" key="5">
    <source>
        <dbReference type="ARBA" id="ARBA00023014"/>
    </source>
</evidence>
<dbReference type="PANTHER" id="PTHR43105">
    <property type="entry name" value="RESPIRATORY NITRATE REDUCTASE"/>
    <property type="match status" value="1"/>
</dbReference>
<dbReference type="InterPro" id="IPR006656">
    <property type="entry name" value="Mopterin_OxRdtase"/>
</dbReference>
<dbReference type="PROSITE" id="PS51669">
    <property type="entry name" value="4FE4S_MOW_BIS_MGD"/>
    <property type="match status" value="1"/>
</dbReference>
<dbReference type="PANTHER" id="PTHR43105:SF10">
    <property type="entry name" value="NADH-QUINONE OXIDOREDUCTASE SUBUNIT G"/>
    <property type="match status" value="1"/>
</dbReference>
<evidence type="ECO:0000256" key="1">
    <source>
        <dbReference type="ARBA" id="ARBA00022485"/>
    </source>
</evidence>
<dbReference type="Gene3D" id="3.40.50.740">
    <property type="match status" value="1"/>
</dbReference>
<evidence type="ECO:0000313" key="7">
    <source>
        <dbReference type="EMBL" id="HIP57468.1"/>
    </source>
</evidence>
<dbReference type="NCBIfam" id="TIGR01591">
    <property type="entry name" value="Fdh-alpha"/>
    <property type="match status" value="1"/>
</dbReference>
<accession>A0A832YYD1</accession>
<feature type="domain" description="4Fe-4S Mo/W bis-MGD-type" evidence="6">
    <location>
        <begin position="3"/>
        <end position="60"/>
    </location>
</feature>
<dbReference type="InterPro" id="IPR006655">
    <property type="entry name" value="Mopterin_OxRdtase_prok_CS"/>
</dbReference>
<comment type="caution">
    <text evidence="7">The sequence shown here is derived from an EMBL/GenBank/DDBJ whole genome shotgun (WGS) entry which is preliminary data.</text>
</comment>
<protein>
    <submittedName>
        <fullName evidence="7">Formate dehydrogenase subunit alpha</fullName>
    </submittedName>
</protein>
<evidence type="ECO:0000256" key="3">
    <source>
        <dbReference type="ARBA" id="ARBA00023002"/>
    </source>
</evidence>
<keyword evidence="1" id="KW-0004">4Fe-4S</keyword>
<dbReference type="EMBL" id="DQTV01000102">
    <property type="protein sequence ID" value="HIP57468.1"/>
    <property type="molecule type" value="Genomic_DNA"/>
</dbReference>
<dbReference type="SUPFAM" id="SSF50692">
    <property type="entry name" value="ADC-like"/>
    <property type="match status" value="1"/>
</dbReference>
<name>A0A832YYD1_9CREN</name>
<dbReference type="GO" id="GO:0051539">
    <property type="term" value="F:4 iron, 4 sulfur cluster binding"/>
    <property type="evidence" value="ECO:0007669"/>
    <property type="project" value="UniProtKB-KW"/>
</dbReference>
<evidence type="ECO:0000259" key="6">
    <source>
        <dbReference type="PROSITE" id="PS51669"/>
    </source>
</evidence>
<evidence type="ECO:0000256" key="2">
    <source>
        <dbReference type="ARBA" id="ARBA00022723"/>
    </source>
</evidence>
<gene>
    <name evidence="7" type="ORF">EYH02_05320</name>
</gene>
<evidence type="ECO:0000256" key="4">
    <source>
        <dbReference type="ARBA" id="ARBA00023004"/>
    </source>
</evidence>
<dbReference type="GO" id="GO:0003954">
    <property type="term" value="F:NADH dehydrogenase activity"/>
    <property type="evidence" value="ECO:0007669"/>
    <property type="project" value="TreeGrafter"/>
</dbReference>
<dbReference type="GO" id="GO:0015942">
    <property type="term" value="P:formate metabolic process"/>
    <property type="evidence" value="ECO:0007669"/>
    <property type="project" value="InterPro"/>
</dbReference>
<dbReference type="CDD" id="cd02753">
    <property type="entry name" value="MopB_Formate-Dh-H"/>
    <property type="match status" value="1"/>
</dbReference>
<dbReference type="InterPro" id="IPR050123">
    <property type="entry name" value="Prok_molybdopt-oxidoreductase"/>
</dbReference>
<proteinExistence type="predicted"/>
<dbReference type="SUPFAM" id="SSF53706">
    <property type="entry name" value="Formate dehydrogenase/DMSO reductase, domains 1-3"/>
    <property type="match status" value="1"/>
</dbReference>
<dbReference type="AlphaFoldDB" id="A0A832YYD1"/>
<dbReference type="GO" id="GO:0046872">
    <property type="term" value="F:metal ion binding"/>
    <property type="evidence" value="ECO:0007669"/>
    <property type="project" value="UniProtKB-KW"/>
</dbReference>
<dbReference type="GO" id="GO:0008863">
    <property type="term" value="F:formate dehydrogenase (NAD+) activity"/>
    <property type="evidence" value="ECO:0007669"/>
    <property type="project" value="InterPro"/>
</dbReference>
<dbReference type="PROSITE" id="PS00490">
    <property type="entry name" value="MOLYBDOPTERIN_PROK_2"/>
    <property type="match status" value="1"/>
</dbReference>
<evidence type="ECO:0000313" key="8">
    <source>
        <dbReference type="Proteomes" id="UP000605805"/>
    </source>
</evidence>
<dbReference type="CDD" id="cd00508">
    <property type="entry name" value="MopB_CT_Fdh-Nap-like"/>
    <property type="match status" value="1"/>
</dbReference>
<organism evidence="7 8">
    <name type="scientific">Ignisphaera aggregans</name>
    <dbReference type="NCBI Taxonomy" id="334771"/>
    <lineage>
        <taxon>Archaea</taxon>
        <taxon>Thermoproteota</taxon>
        <taxon>Thermoprotei</taxon>
        <taxon>Desulfurococcales</taxon>
        <taxon>Desulfurococcaceae</taxon>
        <taxon>Ignisphaera</taxon>
    </lineage>
</organism>
<dbReference type="Pfam" id="PF04879">
    <property type="entry name" value="Molybdop_Fe4S4"/>
    <property type="match status" value="1"/>
</dbReference>
<sequence>MQERLVPVVCPFCGFGCRLYIKAYDGVPVGVEYMAIPGSVNEGKLCPKGAAAADFLRHVDRLRKPLKRVGEKGEGKFKEISWSEAINEIVTRLKEIKKQYGPDAVGFLASARVTNEENYLMQKLARLFGTNNIDHCARLCHAPTVVGLLKAVGAGAQTSPYEDILKTNVIFVIGYNPAESHPVVMRYILKAKDRGAKLIVADPRRTRTAWFADIFLQFKPGTDVALLNAMAHVIIRDGLYDKEFVSRRVVGFEELANVLRKYTPEYAEKITGVPASLIEEAARTFATAGKGVIMWAMGLTQHTTGTDNVAAIANLGLLCGYVGREGCGFFPMRGQNNVQGACDMGCLSSILPGYRRVTDAEKRKEVASLWGVEDLPPEPGLTVVEMMHAATEGKLKAMYIMGENPVISDPNTNHVREALKKLDFLVVQDIFLTDTAMYADIVLPAAAWAEKEGSFTASERRVQWTFKVCDPPGEAKPDWLILTEIGKALELPGWRTYSSPEDILREINAVVPQYRGITPERLKKQLEGIYWPCPSEDHPGTRRLHEERFPTPDGKARFIPVEYKPPAELPDEEYPLILTTYRIVGHYHSLTMTGRIPSLTKRWPEAYVEINPRDAERYGIKDGDRIVVITRRGQYECRAKVTTAVPPGVVGAPWHWGANVLTNDALDPEAKIPEFKVCACKIVKKE</sequence>
<keyword evidence="2" id="KW-0479">Metal-binding</keyword>
<dbReference type="Proteomes" id="UP000605805">
    <property type="component" value="Unassembled WGS sequence"/>
</dbReference>
<dbReference type="InterPro" id="IPR006657">
    <property type="entry name" value="MoPterin_dinucl-bd_dom"/>
</dbReference>
<dbReference type="SMART" id="SM00926">
    <property type="entry name" value="Molybdop_Fe4S4"/>
    <property type="match status" value="1"/>
</dbReference>
<dbReference type="InterPro" id="IPR006963">
    <property type="entry name" value="Mopterin_OxRdtase_4Fe-4S_dom"/>
</dbReference>
<dbReference type="Gene3D" id="2.20.25.90">
    <property type="entry name" value="ADC-like domains"/>
    <property type="match status" value="1"/>
</dbReference>
<dbReference type="GO" id="GO:0043546">
    <property type="term" value="F:molybdopterin cofactor binding"/>
    <property type="evidence" value="ECO:0007669"/>
    <property type="project" value="InterPro"/>
</dbReference>
<reference evidence="7" key="1">
    <citation type="journal article" date="2020" name="ISME J.">
        <title>Gammaproteobacteria mediating utilization of methyl-, sulfur- and petroleum organic compounds in deep ocean hydrothermal plumes.</title>
        <authorList>
            <person name="Zhou Z."/>
            <person name="Liu Y."/>
            <person name="Pan J."/>
            <person name="Cron B.R."/>
            <person name="Toner B.M."/>
            <person name="Anantharaman K."/>
            <person name="Breier J.A."/>
            <person name="Dick G.J."/>
            <person name="Li M."/>
        </authorList>
    </citation>
    <scope>NUCLEOTIDE SEQUENCE</scope>
    <source>
        <strain evidence="7">SZUA-1435</strain>
    </source>
</reference>
<dbReference type="InterPro" id="IPR041924">
    <property type="entry name" value="Formate_Dh-H_N"/>
</dbReference>
<dbReference type="FunFam" id="3.40.228.10:FF:000002">
    <property type="entry name" value="Formate dehydrogenase subunit alpha"/>
    <property type="match status" value="1"/>
</dbReference>